<name>A0A2I0HFK3_PUNGR</name>
<dbReference type="EMBL" id="PGOL01036139">
    <property type="protein sequence ID" value="PKI26157.1"/>
    <property type="molecule type" value="Genomic_DNA"/>
</dbReference>
<gene>
    <name evidence="1" type="ORF">CRG98_049154</name>
</gene>
<organism evidence="1 2">
    <name type="scientific">Punica granatum</name>
    <name type="common">Pomegranate</name>
    <dbReference type="NCBI Taxonomy" id="22663"/>
    <lineage>
        <taxon>Eukaryota</taxon>
        <taxon>Viridiplantae</taxon>
        <taxon>Streptophyta</taxon>
        <taxon>Embryophyta</taxon>
        <taxon>Tracheophyta</taxon>
        <taxon>Spermatophyta</taxon>
        <taxon>Magnoliopsida</taxon>
        <taxon>eudicotyledons</taxon>
        <taxon>Gunneridae</taxon>
        <taxon>Pentapetalae</taxon>
        <taxon>rosids</taxon>
        <taxon>malvids</taxon>
        <taxon>Myrtales</taxon>
        <taxon>Lythraceae</taxon>
        <taxon>Punica</taxon>
    </lineage>
</organism>
<reference evidence="1 2" key="1">
    <citation type="submission" date="2017-11" db="EMBL/GenBank/DDBJ databases">
        <title>De-novo sequencing of pomegranate (Punica granatum L.) genome.</title>
        <authorList>
            <person name="Akparov Z."/>
            <person name="Amiraslanov A."/>
            <person name="Hajiyeva S."/>
            <person name="Abbasov M."/>
            <person name="Kaur K."/>
            <person name="Hamwieh A."/>
            <person name="Solovyev V."/>
            <person name="Salamov A."/>
            <person name="Braich B."/>
            <person name="Kosarev P."/>
            <person name="Mahmoud A."/>
            <person name="Hajiyev E."/>
            <person name="Babayeva S."/>
            <person name="Izzatullayeva V."/>
            <person name="Mammadov A."/>
            <person name="Mammadov A."/>
            <person name="Sharifova S."/>
            <person name="Ojaghi J."/>
            <person name="Eynullazada K."/>
            <person name="Bayramov B."/>
            <person name="Abdulazimova A."/>
            <person name="Shahmuradov I."/>
        </authorList>
    </citation>
    <scope>NUCLEOTIDE SEQUENCE [LARGE SCALE GENOMIC DNA]</scope>
    <source>
        <strain evidence="2">cv. AG2017</strain>
        <tissue evidence="1">Leaf</tissue>
    </source>
</reference>
<protein>
    <submittedName>
        <fullName evidence="1">Uncharacterized protein</fullName>
    </submittedName>
</protein>
<evidence type="ECO:0000313" key="1">
    <source>
        <dbReference type="EMBL" id="PKI26157.1"/>
    </source>
</evidence>
<evidence type="ECO:0000313" key="2">
    <source>
        <dbReference type="Proteomes" id="UP000233551"/>
    </source>
</evidence>
<accession>A0A2I0HFK3</accession>
<dbReference type="Proteomes" id="UP000233551">
    <property type="component" value="Unassembled WGS sequence"/>
</dbReference>
<feature type="non-terminal residue" evidence="1">
    <location>
        <position position="76"/>
    </location>
</feature>
<comment type="caution">
    <text evidence="1">The sequence shown here is derived from an EMBL/GenBank/DDBJ whole genome shotgun (WGS) entry which is preliminary data.</text>
</comment>
<keyword evidence="2" id="KW-1185">Reference proteome</keyword>
<sequence>MLGCKGCTFGELGAREARGVRGAWAGARACRRARGARGRARGARGRARGAGVSVRAGRRAGVIAGVRLRAHGWRWR</sequence>
<dbReference type="AlphaFoldDB" id="A0A2I0HFK3"/>
<proteinExistence type="predicted"/>